<name>A0A0D2L3F3_HYPSF</name>
<gene>
    <name evidence="1" type="ORF">HYPSUDRAFT_42140</name>
</gene>
<reference evidence="2" key="1">
    <citation type="submission" date="2014-04" db="EMBL/GenBank/DDBJ databases">
        <title>Evolutionary Origins and Diversification of the Mycorrhizal Mutualists.</title>
        <authorList>
            <consortium name="DOE Joint Genome Institute"/>
            <consortium name="Mycorrhizal Genomics Consortium"/>
            <person name="Kohler A."/>
            <person name="Kuo A."/>
            <person name="Nagy L.G."/>
            <person name="Floudas D."/>
            <person name="Copeland A."/>
            <person name="Barry K.W."/>
            <person name="Cichocki N."/>
            <person name="Veneault-Fourrey C."/>
            <person name="LaButti K."/>
            <person name="Lindquist E.A."/>
            <person name="Lipzen A."/>
            <person name="Lundell T."/>
            <person name="Morin E."/>
            <person name="Murat C."/>
            <person name="Riley R."/>
            <person name="Ohm R."/>
            <person name="Sun H."/>
            <person name="Tunlid A."/>
            <person name="Henrissat B."/>
            <person name="Grigoriev I.V."/>
            <person name="Hibbett D.S."/>
            <person name="Martin F."/>
        </authorList>
    </citation>
    <scope>NUCLEOTIDE SEQUENCE [LARGE SCALE GENOMIC DNA]</scope>
    <source>
        <strain evidence="2">FD-334 SS-4</strain>
    </source>
</reference>
<dbReference type="Proteomes" id="UP000054270">
    <property type="component" value="Unassembled WGS sequence"/>
</dbReference>
<dbReference type="STRING" id="945553.A0A0D2L3F3"/>
<evidence type="ECO:0000313" key="2">
    <source>
        <dbReference type="Proteomes" id="UP000054270"/>
    </source>
</evidence>
<dbReference type="AlphaFoldDB" id="A0A0D2L3F3"/>
<dbReference type="EMBL" id="KN817559">
    <property type="protein sequence ID" value="KJA21292.1"/>
    <property type="molecule type" value="Genomic_DNA"/>
</dbReference>
<organism evidence="1 2">
    <name type="scientific">Hypholoma sublateritium (strain FD-334 SS-4)</name>
    <dbReference type="NCBI Taxonomy" id="945553"/>
    <lineage>
        <taxon>Eukaryota</taxon>
        <taxon>Fungi</taxon>
        <taxon>Dikarya</taxon>
        <taxon>Basidiomycota</taxon>
        <taxon>Agaricomycotina</taxon>
        <taxon>Agaricomycetes</taxon>
        <taxon>Agaricomycetidae</taxon>
        <taxon>Agaricales</taxon>
        <taxon>Agaricineae</taxon>
        <taxon>Strophariaceae</taxon>
        <taxon>Hypholoma</taxon>
    </lineage>
</organism>
<dbReference type="OrthoDB" id="2322999at2759"/>
<sequence>MSTEILEATAYNNLLDVDTATQLFTNRDEIFGKLGPVFQQYGNNKFGVCLVHRHCLLEEGERMVAKGNVSQPETNGPTYPERWLATGEAYEFSHEETSLPSEELLSNFRRIIGDIKVLGLCYVRNEEKDVVVLERTEAEVTSPRSSPPTLLYGMQSRRLGIQDW</sequence>
<keyword evidence="2" id="KW-1185">Reference proteome</keyword>
<proteinExistence type="predicted"/>
<accession>A0A0D2L3F3</accession>
<evidence type="ECO:0000313" key="1">
    <source>
        <dbReference type="EMBL" id="KJA21292.1"/>
    </source>
</evidence>
<protein>
    <submittedName>
        <fullName evidence="1">Uncharacterized protein</fullName>
    </submittedName>
</protein>